<gene>
    <name evidence="1" type="ORF">HYPSUDRAFT_334578</name>
</gene>
<name>A0A0D2KML3_HYPSF</name>
<evidence type="ECO:0000313" key="1">
    <source>
        <dbReference type="EMBL" id="KJA15837.1"/>
    </source>
</evidence>
<dbReference type="Gene3D" id="1.10.600.10">
    <property type="entry name" value="Farnesyl Diphosphate Synthase"/>
    <property type="match status" value="1"/>
</dbReference>
<evidence type="ECO:0000313" key="2">
    <source>
        <dbReference type="Proteomes" id="UP000054270"/>
    </source>
</evidence>
<dbReference type="OMA" id="QKRFQRH"/>
<dbReference type="SUPFAM" id="SSF48576">
    <property type="entry name" value="Terpenoid synthases"/>
    <property type="match status" value="1"/>
</dbReference>
<dbReference type="InterPro" id="IPR008949">
    <property type="entry name" value="Isoprenoid_synthase_dom_sf"/>
</dbReference>
<accession>A0A0D2KML3</accession>
<reference evidence="2" key="1">
    <citation type="submission" date="2014-04" db="EMBL/GenBank/DDBJ databases">
        <title>Evolutionary Origins and Diversification of the Mycorrhizal Mutualists.</title>
        <authorList>
            <consortium name="DOE Joint Genome Institute"/>
            <consortium name="Mycorrhizal Genomics Consortium"/>
            <person name="Kohler A."/>
            <person name="Kuo A."/>
            <person name="Nagy L.G."/>
            <person name="Floudas D."/>
            <person name="Copeland A."/>
            <person name="Barry K.W."/>
            <person name="Cichocki N."/>
            <person name="Veneault-Fourrey C."/>
            <person name="LaButti K."/>
            <person name="Lindquist E.A."/>
            <person name="Lipzen A."/>
            <person name="Lundell T."/>
            <person name="Morin E."/>
            <person name="Murat C."/>
            <person name="Riley R."/>
            <person name="Ohm R."/>
            <person name="Sun H."/>
            <person name="Tunlid A."/>
            <person name="Henrissat B."/>
            <person name="Grigoriev I.V."/>
            <person name="Hibbett D.S."/>
            <person name="Martin F."/>
        </authorList>
    </citation>
    <scope>NUCLEOTIDE SEQUENCE [LARGE SCALE GENOMIC DNA]</scope>
    <source>
        <strain evidence="2">FD-334 SS-4</strain>
    </source>
</reference>
<dbReference type="AlphaFoldDB" id="A0A0D2KML3"/>
<dbReference type="OrthoDB" id="2861623at2759"/>
<dbReference type="Proteomes" id="UP000054270">
    <property type="component" value="Unassembled WGS sequence"/>
</dbReference>
<evidence type="ECO:0008006" key="3">
    <source>
        <dbReference type="Google" id="ProtNLM"/>
    </source>
</evidence>
<sequence>MAPSASFQLPDLPSLIAPLAQPLRTNTHCRAASASSAAWLASLAALEPAEHAALKAARVGMRTALCSPALDAPQLRVLMDTAALVFVGARRAAAGDGEADWEDGHRGGMDMLRGNRLLKLAVTPNLERLAARAPPAWHARFTLSIARYLCAQKEVEAAAAREPPDVDAYVEARRELDGAGLMLDLGELLEAFEVPNLPPPGVALLEDLQRAALDIVAWATDIAAYQRTRGTRAAPANLVALLMRSKGLAVQGAMNMCGGMVRARVDDFRSAVERLHTLLSPPTPVPARPALSWVWGSSAKGSSCEASEGVGVGGKDGEKVRAEAERYVRALEDCIAGGVQWLYETPLFFGAQGAEIRAFGWVFADEPTPAAPGDA</sequence>
<dbReference type="EMBL" id="KN817633">
    <property type="protein sequence ID" value="KJA15837.1"/>
    <property type="molecule type" value="Genomic_DNA"/>
</dbReference>
<keyword evidence="2" id="KW-1185">Reference proteome</keyword>
<protein>
    <recommendedName>
        <fullName evidence="3">Terpene synthase</fullName>
    </recommendedName>
</protein>
<dbReference type="Pfam" id="PF19086">
    <property type="entry name" value="Terpene_syn_C_2"/>
    <property type="match status" value="1"/>
</dbReference>
<proteinExistence type="predicted"/>
<organism evidence="1 2">
    <name type="scientific">Hypholoma sublateritium (strain FD-334 SS-4)</name>
    <dbReference type="NCBI Taxonomy" id="945553"/>
    <lineage>
        <taxon>Eukaryota</taxon>
        <taxon>Fungi</taxon>
        <taxon>Dikarya</taxon>
        <taxon>Basidiomycota</taxon>
        <taxon>Agaricomycotina</taxon>
        <taxon>Agaricomycetes</taxon>
        <taxon>Agaricomycetidae</taxon>
        <taxon>Agaricales</taxon>
        <taxon>Agaricineae</taxon>
        <taxon>Strophariaceae</taxon>
        <taxon>Hypholoma</taxon>
    </lineage>
</organism>